<sequence>MGANAWKRRRGQCRESAPSRVALASLDPNVYATSLFYIHRNNHEYANGTFFFQNPPVTKIPLRIRPVETLLKMLGGGLRCDCNRTPSEKRDFGMEGQLHSDVTRFQRTGRVESSAQPHPYLGRGEDDRMDHPSPSLSASKAKAPVPVPDRTIKTRRGHHGDCARRGEARRGGRLVPRLSKIPTPPPPPPSPFAVYLVRVYVCAALRM</sequence>
<dbReference type="EMBL" id="JAUKUD010000004">
    <property type="protein sequence ID" value="KAK0745855.1"/>
    <property type="molecule type" value="Genomic_DNA"/>
</dbReference>
<gene>
    <name evidence="2" type="ORF">B0T18DRAFT_138224</name>
</gene>
<evidence type="ECO:0000313" key="2">
    <source>
        <dbReference type="EMBL" id="KAK0745855.1"/>
    </source>
</evidence>
<reference evidence="2" key="1">
    <citation type="submission" date="2023-06" db="EMBL/GenBank/DDBJ databases">
        <title>Genome-scale phylogeny and comparative genomics of the fungal order Sordariales.</title>
        <authorList>
            <consortium name="Lawrence Berkeley National Laboratory"/>
            <person name="Hensen N."/>
            <person name="Bonometti L."/>
            <person name="Westerberg I."/>
            <person name="Brannstrom I.O."/>
            <person name="Guillou S."/>
            <person name="Cros-Aarteil S."/>
            <person name="Calhoun S."/>
            <person name="Haridas S."/>
            <person name="Kuo A."/>
            <person name="Mondo S."/>
            <person name="Pangilinan J."/>
            <person name="Riley R."/>
            <person name="LaButti K."/>
            <person name="Andreopoulos B."/>
            <person name="Lipzen A."/>
            <person name="Chen C."/>
            <person name="Yanf M."/>
            <person name="Daum C."/>
            <person name="Ng V."/>
            <person name="Clum A."/>
            <person name="Steindorff A."/>
            <person name="Ohm R."/>
            <person name="Martin F."/>
            <person name="Silar P."/>
            <person name="Natvig D."/>
            <person name="Lalanne C."/>
            <person name="Gautier V."/>
            <person name="Ament-velasquez S.L."/>
            <person name="Kruys A."/>
            <person name="Hutchinson M.I."/>
            <person name="Powell A.J."/>
            <person name="Barry K."/>
            <person name="Miller A.N."/>
            <person name="Grigoriev I.V."/>
            <person name="Debuchy R."/>
            <person name="Gladieux P."/>
            <person name="Thoren M.H."/>
            <person name="Johannesson H."/>
        </authorList>
    </citation>
    <scope>NUCLEOTIDE SEQUENCE</scope>
    <source>
        <strain evidence="2">SMH3187-1</strain>
    </source>
</reference>
<keyword evidence="3" id="KW-1185">Reference proteome</keyword>
<organism evidence="2 3">
    <name type="scientific">Schizothecium vesticola</name>
    <dbReference type="NCBI Taxonomy" id="314040"/>
    <lineage>
        <taxon>Eukaryota</taxon>
        <taxon>Fungi</taxon>
        <taxon>Dikarya</taxon>
        <taxon>Ascomycota</taxon>
        <taxon>Pezizomycotina</taxon>
        <taxon>Sordariomycetes</taxon>
        <taxon>Sordariomycetidae</taxon>
        <taxon>Sordariales</taxon>
        <taxon>Schizotheciaceae</taxon>
        <taxon>Schizothecium</taxon>
    </lineage>
</organism>
<comment type="caution">
    <text evidence="2">The sequence shown here is derived from an EMBL/GenBank/DDBJ whole genome shotgun (WGS) entry which is preliminary data.</text>
</comment>
<feature type="compositionally biased region" description="Polar residues" evidence="1">
    <location>
        <begin position="105"/>
        <end position="116"/>
    </location>
</feature>
<protein>
    <submittedName>
        <fullName evidence="2">Uncharacterized protein</fullName>
    </submittedName>
</protein>
<dbReference type="Proteomes" id="UP001172155">
    <property type="component" value="Unassembled WGS sequence"/>
</dbReference>
<evidence type="ECO:0000313" key="3">
    <source>
        <dbReference type="Proteomes" id="UP001172155"/>
    </source>
</evidence>
<proteinExistence type="predicted"/>
<feature type="region of interest" description="Disordered" evidence="1">
    <location>
        <begin position="105"/>
        <end position="186"/>
    </location>
</feature>
<dbReference type="AlphaFoldDB" id="A0AA40EUP1"/>
<name>A0AA40EUP1_9PEZI</name>
<feature type="compositionally biased region" description="Basic and acidic residues" evidence="1">
    <location>
        <begin position="159"/>
        <end position="170"/>
    </location>
</feature>
<feature type="compositionally biased region" description="Low complexity" evidence="1">
    <location>
        <begin position="132"/>
        <end position="144"/>
    </location>
</feature>
<accession>A0AA40EUP1</accession>
<evidence type="ECO:0000256" key="1">
    <source>
        <dbReference type="SAM" id="MobiDB-lite"/>
    </source>
</evidence>